<dbReference type="Proteomes" id="UP000178776">
    <property type="component" value="Chromosome"/>
</dbReference>
<accession>A0A1D9LJD6</accession>
<dbReference type="KEGG" id="cvc:BKX93_15785"/>
<feature type="domain" description="AMP-dependent synthetase/ligase" evidence="1">
    <location>
        <begin position="69"/>
        <end position="267"/>
    </location>
</feature>
<dbReference type="Pfam" id="PF00501">
    <property type="entry name" value="AMP-binding"/>
    <property type="match status" value="1"/>
</dbReference>
<dbReference type="AlphaFoldDB" id="A0A1D9LJD6"/>
<reference evidence="2 3" key="1">
    <citation type="submission" date="2016-10" db="EMBL/GenBank/DDBJ databases">
        <title>Chromobacterium muskegensis sp. nov., an insecticidal bacterium isolated from Sphagnum bogs.</title>
        <authorList>
            <person name="Sparks M.E."/>
            <person name="Blackburn M.B."/>
            <person name="Gundersen-Rindal D.E."/>
            <person name="Mitchell A."/>
            <person name="Farrar R."/>
            <person name="Kuhar D."/>
        </authorList>
    </citation>
    <scope>NUCLEOTIDE SEQUENCE [LARGE SCALE GENOMIC DNA]</scope>
    <source>
        <strain evidence="2 3">21-1</strain>
    </source>
</reference>
<dbReference type="RefSeq" id="WP_070980551.1">
    <property type="nucleotide sequence ID" value="NZ_CP017707.1"/>
</dbReference>
<name>A0A1D9LJD6_9NEIS</name>
<proteinExistence type="predicted"/>
<evidence type="ECO:0000259" key="1">
    <source>
        <dbReference type="Pfam" id="PF00501"/>
    </source>
</evidence>
<dbReference type="PANTHER" id="PTHR43845:SF1">
    <property type="entry name" value="BLR5969 PROTEIN"/>
    <property type="match status" value="1"/>
</dbReference>
<protein>
    <submittedName>
        <fullName evidence="2">AMP-dependent synthetase</fullName>
    </submittedName>
</protein>
<evidence type="ECO:0000313" key="3">
    <source>
        <dbReference type="Proteomes" id="UP000178776"/>
    </source>
</evidence>
<dbReference type="InterPro" id="IPR042099">
    <property type="entry name" value="ANL_N_sf"/>
</dbReference>
<dbReference type="PANTHER" id="PTHR43845">
    <property type="entry name" value="BLR5969 PROTEIN"/>
    <property type="match status" value="1"/>
</dbReference>
<dbReference type="InterPro" id="IPR000873">
    <property type="entry name" value="AMP-dep_synth/lig_dom"/>
</dbReference>
<evidence type="ECO:0000313" key="2">
    <source>
        <dbReference type="EMBL" id="AOZ51319.1"/>
    </source>
</evidence>
<dbReference type="EMBL" id="CP017707">
    <property type="protein sequence ID" value="AOZ51319.1"/>
    <property type="molecule type" value="Genomic_DNA"/>
</dbReference>
<dbReference type="SUPFAM" id="SSF56801">
    <property type="entry name" value="Acetyl-CoA synthetase-like"/>
    <property type="match status" value="1"/>
</dbReference>
<sequence>MNPKLISLVEHARNHSPHYNALYHGLPAEGWRLSDLPPVDPAVYWWDSQDLSRWPALTAAPVDGHVFKTGGSTGDGKLSVFSRDEWQAFVAAFGAGLARQLRPGDRVANLFFAGDLYTSLLFIHGALSHSPAPVLEYPFTCNVDNDALAGAIRSHRINVLAGVPAQLLRFAHHLEEQSRALPEVETVLYGGESLFGEQIALLKQAFPLARIGSVGCASVDAGLIGYADPDCAHGEHRVFDEDSVVEIVDEDSGEPIEEPGRRGLLLVTNLQRRLMPVIRYPSGDLACWREAPGPNRKFALLGRAGNGHRVRVGTLSLFPEELGRALGELHELLGWQLDISREHGRDRLELLLAARAPLDLTRMRQALLAKQPAIAELCETERLSLALRQTTPEAMRTHPRSGKLMRVVDRRDYQPAEATV</sequence>
<dbReference type="Gene3D" id="3.40.50.12780">
    <property type="entry name" value="N-terminal domain of ligase-like"/>
    <property type="match status" value="1"/>
</dbReference>
<gene>
    <name evidence="2" type="ORF">BKX93_15785</name>
</gene>
<dbReference type="STRING" id="1108595.BKX93_15785"/>
<dbReference type="GeneID" id="68842669"/>
<organism evidence="2 3">
    <name type="scientific">Chromobacterium vaccinii</name>
    <dbReference type="NCBI Taxonomy" id="1108595"/>
    <lineage>
        <taxon>Bacteria</taxon>
        <taxon>Pseudomonadati</taxon>
        <taxon>Pseudomonadota</taxon>
        <taxon>Betaproteobacteria</taxon>
        <taxon>Neisseriales</taxon>
        <taxon>Chromobacteriaceae</taxon>
        <taxon>Chromobacterium</taxon>
    </lineage>
</organism>